<comment type="similarity">
    <text evidence="2 12">Belongs to the FPP/GGPP synthase family.</text>
</comment>
<dbReference type="InterPro" id="IPR033749">
    <property type="entry name" value="Polyprenyl_synt_CS"/>
</dbReference>
<dbReference type="Proteomes" id="UP000051547">
    <property type="component" value="Unassembled WGS sequence"/>
</dbReference>
<dbReference type="Gene3D" id="1.10.600.10">
    <property type="entry name" value="Farnesyl Diphosphate Synthase"/>
    <property type="match status" value="1"/>
</dbReference>
<evidence type="ECO:0000256" key="12">
    <source>
        <dbReference type="RuleBase" id="RU004466"/>
    </source>
</evidence>
<dbReference type="FunFam" id="1.10.600.10:FF:000002">
    <property type="entry name" value="Octaprenyl diphosphate synthase"/>
    <property type="match status" value="1"/>
</dbReference>
<keyword evidence="3 12" id="KW-0808">Transferase</keyword>
<evidence type="ECO:0000256" key="4">
    <source>
        <dbReference type="ARBA" id="ARBA00022723"/>
    </source>
</evidence>
<dbReference type="CDD" id="cd00685">
    <property type="entry name" value="Trans_IPPS_HT"/>
    <property type="match status" value="1"/>
</dbReference>
<dbReference type="PANTHER" id="PTHR12001:SF69">
    <property type="entry name" value="ALL TRANS-POLYPRENYL-DIPHOSPHATE SYNTHASE PDSS1"/>
    <property type="match status" value="1"/>
</dbReference>
<dbReference type="Pfam" id="PF00348">
    <property type="entry name" value="polyprenyl_synt"/>
    <property type="match status" value="1"/>
</dbReference>
<evidence type="ECO:0000256" key="6">
    <source>
        <dbReference type="ARBA" id="ARBA00051506"/>
    </source>
</evidence>
<dbReference type="AlphaFoldDB" id="A0A0R2SYW8"/>
<accession>A0A0R2SYW8</accession>
<dbReference type="EMBL" id="LIBE01000305">
    <property type="protein sequence ID" value="KRO80225.1"/>
    <property type="molecule type" value="Genomic_DNA"/>
</dbReference>
<keyword evidence="4" id="KW-0479">Metal-binding</keyword>
<protein>
    <recommendedName>
        <fullName evidence="9">Octaprenyl diphosphate synthase</fullName>
        <ecNumber evidence="8">2.5.1.90</ecNumber>
    </recommendedName>
    <alternativeName>
        <fullName evidence="11">All-trans-octaprenyl-diphosphate synthase</fullName>
    </alternativeName>
    <alternativeName>
        <fullName evidence="10">Octaprenyl pyrophosphate synthase</fullName>
    </alternativeName>
</protein>
<comment type="catalytic activity">
    <reaction evidence="6">
        <text>5 isopentenyl diphosphate + (2E,6E)-farnesyl diphosphate = all-trans-octaprenyl diphosphate + 5 diphosphate</text>
        <dbReference type="Rhea" id="RHEA:27798"/>
        <dbReference type="ChEBI" id="CHEBI:33019"/>
        <dbReference type="ChEBI" id="CHEBI:57711"/>
        <dbReference type="ChEBI" id="CHEBI:128769"/>
        <dbReference type="ChEBI" id="CHEBI:175763"/>
        <dbReference type="EC" id="2.5.1.90"/>
    </reaction>
</comment>
<comment type="cofactor">
    <cofactor evidence="1">
        <name>Mg(2+)</name>
        <dbReference type="ChEBI" id="CHEBI:18420"/>
    </cofactor>
</comment>
<evidence type="ECO:0000256" key="2">
    <source>
        <dbReference type="ARBA" id="ARBA00006706"/>
    </source>
</evidence>
<dbReference type="EC" id="2.5.1.90" evidence="8"/>
<keyword evidence="5" id="KW-0460">Magnesium</keyword>
<comment type="caution">
    <text evidence="13">The sequence shown here is derived from an EMBL/GenBank/DDBJ whole genome shotgun (WGS) entry which is preliminary data.</text>
</comment>
<comment type="function">
    <text evidence="7">Supplies octaprenyl diphosphate, the precursor for the side chain of the isoprenoid quinones ubiquinone and menaquinone.</text>
</comment>
<sequence>MYQAIRNAVNDDMDAVDHYIVEQLHSQVPLVENIGHYIVDAGGKRLRPILVLLAARCCGSETPAPIALASVIEFIHTATLLHDDVVDMSSLRRGKPTVNAEWNNPSSVLVGDFIYSRAFQLLVSIGDMRIMEIMADTTNKIAEGEVLQLINKHNPASTEQSYMQVIHNKTAILFEAAAHCGAILANADAATQDALRLFGLHIGTAFQLIDDALDYDGDAVSLGKNVGDDLAEGKPTLPLIHAMTQCSESETKLIRECLSNKTPLLPDTLAQVISIIRESGSLEYTRAKAQEQATLALSKLSLLPPSVYRDALHTLAEFSVARNV</sequence>
<dbReference type="SFLD" id="SFLDS00005">
    <property type="entry name" value="Isoprenoid_Synthase_Type_I"/>
    <property type="match status" value="1"/>
</dbReference>
<dbReference type="InterPro" id="IPR008949">
    <property type="entry name" value="Isoprenoid_synthase_dom_sf"/>
</dbReference>
<proteinExistence type="inferred from homology"/>
<evidence type="ECO:0000256" key="8">
    <source>
        <dbReference type="ARBA" id="ARBA00066511"/>
    </source>
</evidence>
<evidence type="ECO:0000256" key="7">
    <source>
        <dbReference type="ARBA" id="ARBA00055029"/>
    </source>
</evidence>
<evidence type="ECO:0000256" key="3">
    <source>
        <dbReference type="ARBA" id="ARBA00022679"/>
    </source>
</evidence>
<dbReference type="PROSITE" id="PS00723">
    <property type="entry name" value="POLYPRENYL_SYNTHASE_1"/>
    <property type="match status" value="1"/>
</dbReference>
<evidence type="ECO:0000256" key="1">
    <source>
        <dbReference type="ARBA" id="ARBA00001946"/>
    </source>
</evidence>
<dbReference type="InterPro" id="IPR000092">
    <property type="entry name" value="Polyprenyl_synt"/>
</dbReference>
<evidence type="ECO:0000313" key="14">
    <source>
        <dbReference type="Proteomes" id="UP000051547"/>
    </source>
</evidence>
<dbReference type="GO" id="GO:0008299">
    <property type="term" value="P:isoprenoid biosynthetic process"/>
    <property type="evidence" value="ECO:0007669"/>
    <property type="project" value="InterPro"/>
</dbReference>
<gene>
    <name evidence="13" type="ORF">ABR72_01115</name>
</gene>
<evidence type="ECO:0000256" key="10">
    <source>
        <dbReference type="ARBA" id="ARBA00079637"/>
    </source>
</evidence>
<dbReference type="SUPFAM" id="SSF48576">
    <property type="entry name" value="Terpenoid synthases"/>
    <property type="match status" value="1"/>
</dbReference>
<dbReference type="GO" id="GO:0106350">
    <property type="term" value="F:all-trans-octaprenyl-diphosphate synthase activity"/>
    <property type="evidence" value="ECO:0007669"/>
    <property type="project" value="UniProtKB-EC"/>
</dbReference>
<reference evidence="13 14" key="1">
    <citation type="submission" date="2015-10" db="EMBL/GenBank/DDBJ databases">
        <title>Metagenome-Assembled Genomes uncover a global brackish microbiome.</title>
        <authorList>
            <person name="Hugerth L.W."/>
            <person name="Larsson J."/>
            <person name="Alneberg J."/>
            <person name="Lindh M.V."/>
            <person name="Legrand C."/>
            <person name="Pinhassi J."/>
            <person name="Andersson A.F."/>
        </authorList>
    </citation>
    <scope>NUCLEOTIDE SEQUENCE [LARGE SCALE GENOMIC DNA]</scope>
    <source>
        <strain evidence="13">BACL4 MAG-120920-bin41</strain>
    </source>
</reference>
<dbReference type="GO" id="GO:0046872">
    <property type="term" value="F:metal ion binding"/>
    <property type="evidence" value="ECO:0007669"/>
    <property type="project" value="UniProtKB-KW"/>
</dbReference>
<organism evidence="13 14">
    <name type="scientific">OM182 bacterium BACL3 MAG-120920-bin41</name>
    <dbReference type="NCBI Taxonomy" id="1655580"/>
    <lineage>
        <taxon>Bacteria</taxon>
        <taxon>Pseudomonadati</taxon>
        <taxon>Pseudomonadota</taxon>
        <taxon>Gammaproteobacteria</taxon>
        <taxon>OMG group</taxon>
        <taxon>OM182 clade</taxon>
    </lineage>
</organism>
<evidence type="ECO:0000256" key="9">
    <source>
        <dbReference type="ARBA" id="ARBA00072473"/>
    </source>
</evidence>
<evidence type="ECO:0000256" key="11">
    <source>
        <dbReference type="ARBA" id="ARBA00083124"/>
    </source>
</evidence>
<evidence type="ECO:0000313" key="13">
    <source>
        <dbReference type="EMBL" id="KRO80225.1"/>
    </source>
</evidence>
<name>A0A0R2SYW8_9GAMM</name>
<evidence type="ECO:0000256" key="5">
    <source>
        <dbReference type="ARBA" id="ARBA00022842"/>
    </source>
</evidence>
<dbReference type="PANTHER" id="PTHR12001">
    <property type="entry name" value="GERANYLGERANYL PYROPHOSPHATE SYNTHASE"/>
    <property type="match status" value="1"/>
</dbReference>